<dbReference type="EMBL" id="JANCYU010000030">
    <property type="protein sequence ID" value="KAK4525433.1"/>
    <property type="molecule type" value="Genomic_DNA"/>
</dbReference>
<evidence type="ECO:0000313" key="4">
    <source>
        <dbReference type="EMBL" id="KAK4525433.1"/>
    </source>
</evidence>
<dbReference type="GO" id="GO:0004594">
    <property type="term" value="F:pantothenate kinase activity"/>
    <property type="evidence" value="ECO:0007669"/>
    <property type="project" value="TreeGrafter"/>
</dbReference>
<accession>A0AAV9IDW7</accession>
<comment type="caution">
    <text evidence="4">The sequence shown here is derived from an EMBL/GenBank/DDBJ whole genome shotgun (WGS) entry which is preliminary data.</text>
</comment>
<evidence type="ECO:0000256" key="1">
    <source>
        <dbReference type="ARBA" id="ARBA00022741"/>
    </source>
</evidence>
<dbReference type="GO" id="GO:0015937">
    <property type="term" value="P:coenzyme A biosynthetic process"/>
    <property type="evidence" value="ECO:0007669"/>
    <property type="project" value="UniProtKB-KW"/>
</dbReference>
<dbReference type="Pfam" id="PF03630">
    <property type="entry name" value="Fumble"/>
    <property type="match status" value="1"/>
</dbReference>
<reference evidence="4 5" key="1">
    <citation type="submission" date="2022-07" db="EMBL/GenBank/DDBJ databases">
        <title>Genome-wide signatures of adaptation to extreme environments.</title>
        <authorList>
            <person name="Cho C.H."/>
            <person name="Yoon H.S."/>
        </authorList>
    </citation>
    <scope>NUCLEOTIDE SEQUENCE [LARGE SCALE GENOMIC DNA]</scope>
    <source>
        <strain evidence="4 5">108.79 E11</strain>
    </source>
</reference>
<dbReference type="Gene3D" id="3.30.420.40">
    <property type="match status" value="1"/>
</dbReference>
<dbReference type="PANTHER" id="PTHR12280">
    <property type="entry name" value="PANTOTHENATE KINASE"/>
    <property type="match status" value="1"/>
</dbReference>
<evidence type="ECO:0000313" key="5">
    <source>
        <dbReference type="Proteomes" id="UP001300502"/>
    </source>
</evidence>
<dbReference type="GO" id="GO:0005829">
    <property type="term" value="C:cytosol"/>
    <property type="evidence" value="ECO:0007669"/>
    <property type="project" value="TreeGrafter"/>
</dbReference>
<evidence type="ECO:0000256" key="2">
    <source>
        <dbReference type="ARBA" id="ARBA00022840"/>
    </source>
</evidence>
<dbReference type="InterPro" id="IPR043129">
    <property type="entry name" value="ATPase_NBD"/>
</dbReference>
<evidence type="ECO:0000256" key="3">
    <source>
        <dbReference type="ARBA" id="ARBA00022993"/>
    </source>
</evidence>
<evidence type="ECO:0008006" key="6">
    <source>
        <dbReference type="Google" id="ProtNLM"/>
    </source>
</evidence>
<keyword evidence="3" id="KW-0173">Coenzyme A biosynthesis</keyword>
<dbReference type="CDD" id="cd24123">
    <property type="entry name" value="ASKHA_NBD_PanK-II_Pank4"/>
    <property type="match status" value="1"/>
</dbReference>
<dbReference type="Proteomes" id="UP001300502">
    <property type="component" value="Unassembled WGS sequence"/>
</dbReference>
<protein>
    <recommendedName>
        <fullName evidence="6">Pantothenate kinase</fullName>
    </recommendedName>
</protein>
<dbReference type="SUPFAM" id="SSF53067">
    <property type="entry name" value="Actin-like ATPase domain"/>
    <property type="match status" value="2"/>
</dbReference>
<name>A0AAV9IDW7_9RHOD</name>
<keyword evidence="1" id="KW-0547">Nucleotide-binding</keyword>
<organism evidence="4 5">
    <name type="scientific">Galdieria yellowstonensis</name>
    <dbReference type="NCBI Taxonomy" id="3028027"/>
    <lineage>
        <taxon>Eukaryota</taxon>
        <taxon>Rhodophyta</taxon>
        <taxon>Bangiophyceae</taxon>
        <taxon>Galdieriales</taxon>
        <taxon>Galdieriaceae</taxon>
        <taxon>Galdieria</taxon>
    </lineage>
</organism>
<dbReference type="GO" id="GO:0005524">
    <property type="term" value="F:ATP binding"/>
    <property type="evidence" value="ECO:0007669"/>
    <property type="project" value="UniProtKB-KW"/>
</dbReference>
<dbReference type="PANTHER" id="PTHR12280:SF20">
    <property type="entry name" value="4'-PHOSPHOPANTETHEINE PHOSPHATASE"/>
    <property type="match status" value="1"/>
</dbReference>
<proteinExistence type="predicted"/>
<dbReference type="NCBIfam" id="TIGR00555">
    <property type="entry name" value="panK_eukar"/>
    <property type="match status" value="1"/>
</dbReference>
<keyword evidence="2" id="KW-0067">ATP-binding</keyword>
<sequence>MNSPKMTLINKGIALKLLKRVDVLSESQSLALDIGGSLAKIIYFQPDGARRTTEKTDGIPKLCIDYLDPKREGSSLSVRVPELNGTLHFFCFETRNIEDCIKFISEHYRQNGKEKRRVRATGGGSYKYDKLFSEVGVELIKLDEMRCTVAGLTFLLTHFDHEVFSFLYPDGTLPPPGLPESAPALAECRRFVDARPDPFPYLLVHIGSGVSIVKVTGHGKFERVSGSTIGGGTFWGLCRLLTNCKTFDEIIELTKEGNNERVDMLVGDIYGGDYSKIGLGAGVIASSFGKVTMRKEPPPTFSNLRKAWRRVVCGTFWLWCDFMLNIPILGHFLRRLGLDKHLRSRIANIHFGKIFRAEDVALSLLRMISYNIGQIGYLNAKRYDLPKIYFGGNFIRDHPYTIASISYAVHFWSNGQTQALFLLHDGYLGALGAFLGGESTISENSYSEL</sequence>
<dbReference type="InterPro" id="IPR004567">
    <property type="entry name" value="Type_II_PanK"/>
</dbReference>
<dbReference type="GO" id="GO:0005634">
    <property type="term" value="C:nucleus"/>
    <property type="evidence" value="ECO:0007669"/>
    <property type="project" value="TreeGrafter"/>
</dbReference>
<dbReference type="Gene3D" id="3.30.420.510">
    <property type="match status" value="1"/>
</dbReference>
<dbReference type="AlphaFoldDB" id="A0AAV9IDW7"/>
<keyword evidence="5" id="KW-1185">Reference proteome</keyword>
<gene>
    <name evidence="4" type="ORF">GAYE_SCF12G3341</name>
</gene>